<accession>A0ABY3BVB1</accession>
<evidence type="ECO:0000313" key="2">
    <source>
        <dbReference type="EMBL" id="TRA97035.1"/>
    </source>
</evidence>
<gene>
    <name evidence="2" type="ORF">EXN23_02025</name>
</gene>
<dbReference type="Proteomes" id="UP000319481">
    <property type="component" value="Unassembled WGS sequence"/>
</dbReference>
<protein>
    <recommendedName>
        <fullName evidence="4">I protein</fullName>
    </recommendedName>
</protein>
<dbReference type="EMBL" id="SGNZ01000001">
    <property type="protein sequence ID" value="TRA97035.1"/>
    <property type="molecule type" value="Genomic_DNA"/>
</dbReference>
<name>A0ABY3BVB1_9HYPH</name>
<keyword evidence="1" id="KW-0732">Signal</keyword>
<feature type="signal peptide" evidence="1">
    <location>
        <begin position="1"/>
        <end position="25"/>
    </location>
</feature>
<reference evidence="2 3" key="1">
    <citation type="journal article" date="2019" name="Appl. Microbiol. Biotechnol.">
        <title>Differential efficiency of wild type rhizogenic strains for rol gene transformation of plants.</title>
        <authorList>
            <person name="Desmet S."/>
            <person name="De Keyser E."/>
            <person name="Van Vaerenbergh J."/>
            <person name="Baeyen S."/>
            <person name="Van Huylenbroeck J."/>
            <person name="Geelen D."/>
            <person name="Dhooghe E."/>
        </authorList>
    </citation>
    <scope>NUCLEOTIDE SEQUENCE [LARGE SCALE GENOMIC DNA]</scope>
    <source>
        <strain evidence="2 3">GBBC3283</strain>
    </source>
</reference>
<evidence type="ECO:0000256" key="1">
    <source>
        <dbReference type="SAM" id="SignalP"/>
    </source>
</evidence>
<organism evidence="2 3">
    <name type="scientific">Agrobacterium salinitolerans</name>
    <dbReference type="NCBI Taxonomy" id="1183413"/>
    <lineage>
        <taxon>Bacteria</taxon>
        <taxon>Pseudomonadati</taxon>
        <taxon>Pseudomonadota</taxon>
        <taxon>Alphaproteobacteria</taxon>
        <taxon>Hyphomicrobiales</taxon>
        <taxon>Rhizobiaceae</taxon>
        <taxon>Rhizobium/Agrobacterium group</taxon>
        <taxon>Agrobacterium</taxon>
    </lineage>
</organism>
<feature type="chain" id="PRO_5045739033" description="I protein" evidence="1">
    <location>
        <begin position="26"/>
        <end position="385"/>
    </location>
</feature>
<comment type="caution">
    <text evidence="2">The sequence shown here is derived from an EMBL/GenBank/DDBJ whole genome shotgun (WGS) entry which is preliminary data.</text>
</comment>
<dbReference type="RefSeq" id="WP_142911684.1">
    <property type="nucleotide sequence ID" value="NZ_SGNZ01000001.1"/>
</dbReference>
<dbReference type="PIRSF" id="PIRSF016624">
    <property type="entry name" value="Mu_prophg_I"/>
    <property type="match status" value="1"/>
</dbReference>
<keyword evidence="3" id="KW-1185">Reference proteome</keyword>
<dbReference type="InterPro" id="IPR012106">
    <property type="entry name" value="Phage_Mu_Gp1"/>
</dbReference>
<dbReference type="Pfam" id="PF10123">
    <property type="entry name" value="Mu-like_Pro"/>
    <property type="match status" value="1"/>
</dbReference>
<proteinExistence type="predicted"/>
<sequence>MKNALATILASALLTAHSAELTASAADEKWLLLIPAGTFSGRDGRGPYHAGDLVSLQRIADTTRRYAGSTDILVDYEHQSRNSQENGKPAPAAGWIKEVDARPDGLYGRVEWTANAAAAIKAKEYRYISPVYFHTKAGEVLALQTVALTNVPNLDLFEISAHSIFSTRNTEPEVSMKKVLAALGLADGGSEDDVLVAINSLLTSSTAIAVAAGLTKDAKSEAIATAVQSAFADRKKIAIAAGKKEDASVDEIVTVLSSAHTAATPDPTKFVPIEQVAAMQVDLKALKEKDANKDAEAAVGDAIRDGKLAPALKDWALSMHKADPKKFEEFLGKAPVLTAAQRAQVTAPKTGPAATLDDADVAIMRQLNLTAEDMVKSREAMEASR</sequence>
<evidence type="ECO:0008006" key="4">
    <source>
        <dbReference type="Google" id="ProtNLM"/>
    </source>
</evidence>
<evidence type="ECO:0000313" key="3">
    <source>
        <dbReference type="Proteomes" id="UP000319481"/>
    </source>
</evidence>